<feature type="binding site" description="axial binding residue" evidence="12">
    <location>
        <position position="494"/>
    </location>
    <ligand>
        <name>heme</name>
        <dbReference type="ChEBI" id="CHEBI:30413"/>
    </ligand>
    <ligandPart>
        <name>Fe</name>
        <dbReference type="ChEBI" id="CHEBI:18248"/>
    </ligandPart>
</feature>
<sequence>MQPIIIYTCFEDDSISFLNLRDQWSSRSPLLRLRLLLPHLVLHSTTDKSSSQAQISNHRARATVPRSEPVEAPGHRPPPSPRPRRQSPAPHAPRPRAAPRAPPPPPPRRGRPLRRLLPGARPRGAHDPRPRLRVPPRARRHHRHVLRQHRHRLLPYGPYWRQLRKICVVELLSAKRVRGFAALREEEIARALRGISSSASRVNLSERVYALAYAITSRAAFGAECRHLGRFEAAAKRAIKAASGFAVADLFPSLGFLGALTGTSAGIERTHRELDGIIEEIIGEHEEKRERAKKKGEEGEGEGEGEEDLLDVLLRLKEEGVSFDSETPPLTRENVKAVITDMFVAGTDTTATTLAWAMSELLRHPDAMAKAQSELRRSLRGGAAELRDDDVASLHYTKLVVKETLRLHPPLPLLLPRLAREPRRVGGHEIPAGSRVLVSAWAIGRDARRWGVDAEAFRPERFDEEGEGEGEGEGEVEKWMGFEHLAFGAGRRMCPGMGFGMASVEAALANLLCFFDWELPEGTEAGDLDMGELVGAVVGRRSDLWVVAIPYRPI</sequence>
<dbReference type="GO" id="GO:0016705">
    <property type="term" value="F:oxidoreductase activity, acting on paired donors, with incorporation or reduction of molecular oxygen"/>
    <property type="evidence" value="ECO:0007669"/>
    <property type="project" value="InterPro"/>
</dbReference>
<keyword evidence="7" id="KW-1133">Transmembrane helix</keyword>
<evidence type="ECO:0000256" key="6">
    <source>
        <dbReference type="ARBA" id="ARBA00022723"/>
    </source>
</evidence>
<dbReference type="InterPro" id="IPR052306">
    <property type="entry name" value="CYP450_71D"/>
</dbReference>
<dbReference type="PANTHER" id="PTHR47953:SF19">
    <property type="entry name" value="OS06G0641600 PROTEIN"/>
    <property type="match status" value="1"/>
</dbReference>
<evidence type="ECO:0000256" key="13">
    <source>
        <dbReference type="RuleBase" id="RU000461"/>
    </source>
</evidence>
<dbReference type="AlphaFoldDB" id="A0A6V7P0W8"/>
<dbReference type="Gene3D" id="1.10.630.10">
    <property type="entry name" value="Cytochrome P450"/>
    <property type="match status" value="1"/>
</dbReference>
<dbReference type="InterPro" id="IPR036396">
    <property type="entry name" value="Cyt_P450_sf"/>
</dbReference>
<feature type="compositionally biased region" description="Polar residues" evidence="14">
    <location>
        <begin position="47"/>
        <end position="57"/>
    </location>
</feature>
<keyword evidence="6 12" id="KW-0479">Metal-binding</keyword>
<proteinExistence type="inferred from homology"/>
<dbReference type="InterPro" id="IPR001128">
    <property type="entry name" value="Cyt_P450"/>
</dbReference>
<dbReference type="SUPFAM" id="SSF48264">
    <property type="entry name" value="Cytochrome P450"/>
    <property type="match status" value="1"/>
</dbReference>
<keyword evidence="4 12" id="KW-0349">Heme</keyword>
<feature type="compositionally biased region" description="Basic and acidic residues" evidence="14">
    <location>
        <begin position="285"/>
        <end position="298"/>
    </location>
</feature>
<dbReference type="PROSITE" id="PS00086">
    <property type="entry name" value="CYTOCHROME_P450"/>
    <property type="match status" value="1"/>
</dbReference>
<keyword evidence="5" id="KW-0812">Transmembrane</keyword>
<evidence type="ECO:0000313" key="15">
    <source>
        <dbReference type="EMBL" id="CAD1824194.1"/>
    </source>
</evidence>
<dbReference type="InterPro" id="IPR017972">
    <property type="entry name" value="Cyt_P450_CS"/>
</dbReference>
<dbReference type="PRINTS" id="PR00385">
    <property type="entry name" value="P450"/>
</dbReference>
<evidence type="ECO:0000256" key="10">
    <source>
        <dbReference type="ARBA" id="ARBA00023033"/>
    </source>
</evidence>
<dbReference type="Pfam" id="PF00067">
    <property type="entry name" value="p450"/>
    <property type="match status" value="1"/>
</dbReference>
<evidence type="ECO:0000256" key="14">
    <source>
        <dbReference type="SAM" id="MobiDB-lite"/>
    </source>
</evidence>
<comment type="similarity">
    <text evidence="3 13">Belongs to the cytochrome P450 family.</text>
</comment>
<feature type="compositionally biased region" description="Basic residues" evidence="14">
    <location>
        <begin position="131"/>
        <end position="144"/>
    </location>
</feature>
<comment type="subcellular location">
    <subcellularLocation>
        <location evidence="2">Membrane</location>
        <topology evidence="2">Single-pass membrane protein</topology>
    </subcellularLocation>
</comment>
<dbReference type="GO" id="GO:0016020">
    <property type="term" value="C:membrane"/>
    <property type="evidence" value="ECO:0007669"/>
    <property type="project" value="UniProtKB-SubCell"/>
</dbReference>
<dbReference type="EMBL" id="LR862143">
    <property type="protein sequence ID" value="CAD1824194.1"/>
    <property type="molecule type" value="Genomic_DNA"/>
</dbReference>
<dbReference type="InterPro" id="IPR002401">
    <property type="entry name" value="Cyt_P450_E_grp-I"/>
</dbReference>
<evidence type="ECO:0000256" key="5">
    <source>
        <dbReference type="ARBA" id="ARBA00022692"/>
    </source>
</evidence>
<comment type="cofactor">
    <cofactor evidence="1 12">
        <name>heme</name>
        <dbReference type="ChEBI" id="CHEBI:30413"/>
    </cofactor>
</comment>
<evidence type="ECO:0000256" key="4">
    <source>
        <dbReference type="ARBA" id="ARBA00022617"/>
    </source>
</evidence>
<dbReference type="PRINTS" id="PR00463">
    <property type="entry name" value="EP450I"/>
</dbReference>
<evidence type="ECO:0000256" key="12">
    <source>
        <dbReference type="PIRSR" id="PIRSR602401-1"/>
    </source>
</evidence>
<protein>
    <submittedName>
        <fullName evidence="15">Uncharacterized protein</fullName>
    </submittedName>
</protein>
<accession>A0A6V7P0W8</accession>
<reference evidence="15" key="1">
    <citation type="submission" date="2020-07" db="EMBL/GenBank/DDBJ databases">
        <authorList>
            <person name="Lin J."/>
        </authorList>
    </citation>
    <scope>NUCLEOTIDE SEQUENCE</scope>
</reference>
<evidence type="ECO:0000256" key="3">
    <source>
        <dbReference type="ARBA" id="ARBA00010617"/>
    </source>
</evidence>
<evidence type="ECO:0000256" key="7">
    <source>
        <dbReference type="ARBA" id="ARBA00022989"/>
    </source>
</evidence>
<name>A0A6V7P0W8_ANACO</name>
<keyword evidence="9 12" id="KW-0408">Iron</keyword>
<feature type="region of interest" description="Disordered" evidence="14">
    <location>
        <begin position="44"/>
        <end position="144"/>
    </location>
</feature>
<keyword evidence="11" id="KW-0472">Membrane</keyword>
<keyword evidence="8 13" id="KW-0560">Oxidoreductase</keyword>
<dbReference type="PANTHER" id="PTHR47953">
    <property type="entry name" value="OS08G0105600 PROTEIN"/>
    <property type="match status" value="1"/>
</dbReference>
<evidence type="ECO:0000256" key="11">
    <source>
        <dbReference type="ARBA" id="ARBA00023136"/>
    </source>
</evidence>
<organism evidence="15">
    <name type="scientific">Ananas comosus var. bracteatus</name>
    <name type="common">red pineapple</name>
    <dbReference type="NCBI Taxonomy" id="296719"/>
    <lineage>
        <taxon>Eukaryota</taxon>
        <taxon>Viridiplantae</taxon>
        <taxon>Streptophyta</taxon>
        <taxon>Embryophyta</taxon>
        <taxon>Tracheophyta</taxon>
        <taxon>Spermatophyta</taxon>
        <taxon>Magnoliopsida</taxon>
        <taxon>Liliopsida</taxon>
        <taxon>Poales</taxon>
        <taxon>Bromeliaceae</taxon>
        <taxon>Bromelioideae</taxon>
        <taxon>Ananas</taxon>
    </lineage>
</organism>
<dbReference type="GO" id="GO:0005506">
    <property type="term" value="F:iron ion binding"/>
    <property type="evidence" value="ECO:0007669"/>
    <property type="project" value="InterPro"/>
</dbReference>
<evidence type="ECO:0000256" key="8">
    <source>
        <dbReference type="ARBA" id="ARBA00023002"/>
    </source>
</evidence>
<feature type="region of interest" description="Disordered" evidence="14">
    <location>
        <begin position="285"/>
        <end position="307"/>
    </location>
</feature>
<gene>
    <name evidence="15" type="ORF">CB5_LOCUS7405</name>
</gene>
<evidence type="ECO:0000256" key="9">
    <source>
        <dbReference type="ARBA" id="ARBA00023004"/>
    </source>
</evidence>
<evidence type="ECO:0000256" key="2">
    <source>
        <dbReference type="ARBA" id="ARBA00004167"/>
    </source>
</evidence>
<keyword evidence="10 13" id="KW-0503">Monooxygenase</keyword>
<dbReference type="GO" id="GO:0004497">
    <property type="term" value="F:monooxygenase activity"/>
    <property type="evidence" value="ECO:0007669"/>
    <property type="project" value="UniProtKB-KW"/>
</dbReference>
<evidence type="ECO:0000256" key="1">
    <source>
        <dbReference type="ARBA" id="ARBA00001971"/>
    </source>
</evidence>
<dbReference type="GO" id="GO:0020037">
    <property type="term" value="F:heme binding"/>
    <property type="evidence" value="ECO:0007669"/>
    <property type="project" value="InterPro"/>
</dbReference>